<evidence type="ECO:0000313" key="3">
    <source>
        <dbReference type="Proteomes" id="UP000035067"/>
    </source>
</evidence>
<evidence type="ECO:0000313" key="2">
    <source>
        <dbReference type="EMBL" id="KKZ13247.1"/>
    </source>
</evidence>
<gene>
    <name evidence="2" type="ORF">TE42_01115</name>
</gene>
<name>A0A0G2IX17_9SYNE</name>
<accession>A0A0G2IX17</accession>
<sequence length="69" mass="7674">MRSMDSDPPPWGDPCQCPRQFNASHSGAAKQGNRERSKTRSKLEHGFGHREMGMEGKWTGCIGFARLPA</sequence>
<reference evidence="2 3" key="1">
    <citation type="submission" date="2015-01" db="EMBL/GenBank/DDBJ databases">
        <title>Lifestyle Evolution in Cyanobacterial Symbionts of Sponges.</title>
        <authorList>
            <person name="Burgsdorf I."/>
            <person name="Slaby B.M."/>
            <person name="Handley K.M."/>
            <person name="Haber M."/>
            <person name="Blom J."/>
            <person name="Marshall C.W."/>
            <person name="Gilbert J.A."/>
            <person name="Hentschel U."/>
            <person name="Steindler L."/>
        </authorList>
    </citation>
    <scope>NUCLEOTIDE SEQUENCE [LARGE SCALE GENOMIC DNA]</scope>
    <source>
        <strain evidence="2">SP3</strain>
    </source>
</reference>
<feature type="compositionally biased region" description="Basic and acidic residues" evidence="1">
    <location>
        <begin position="32"/>
        <end position="50"/>
    </location>
</feature>
<protein>
    <submittedName>
        <fullName evidence="2">Uncharacterized protein</fullName>
    </submittedName>
</protein>
<dbReference type="EMBL" id="JXQG01000003">
    <property type="protein sequence ID" value="KKZ13247.1"/>
    <property type="molecule type" value="Genomic_DNA"/>
</dbReference>
<evidence type="ECO:0000256" key="1">
    <source>
        <dbReference type="SAM" id="MobiDB-lite"/>
    </source>
</evidence>
<organism evidence="2 3">
    <name type="scientific">Candidatus Synechococcus spongiarum SP3</name>
    <dbReference type="NCBI Taxonomy" id="1604020"/>
    <lineage>
        <taxon>Bacteria</taxon>
        <taxon>Bacillati</taxon>
        <taxon>Cyanobacteriota</taxon>
        <taxon>Cyanophyceae</taxon>
        <taxon>Synechococcales</taxon>
        <taxon>Synechococcaceae</taxon>
        <taxon>Synechococcus</taxon>
    </lineage>
</organism>
<dbReference type="Proteomes" id="UP000035067">
    <property type="component" value="Unassembled WGS sequence"/>
</dbReference>
<dbReference type="AlphaFoldDB" id="A0A0G2IX17"/>
<feature type="region of interest" description="Disordered" evidence="1">
    <location>
        <begin position="1"/>
        <end position="50"/>
    </location>
</feature>
<comment type="caution">
    <text evidence="2">The sequence shown here is derived from an EMBL/GenBank/DDBJ whole genome shotgun (WGS) entry which is preliminary data.</text>
</comment>
<proteinExistence type="predicted"/>